<evidence type="ECO:0000259" key="6">
    <source>
        <dbReference type="PROSITE" id="PS50089"/>
    </source>
</evidence>
<protein>
    <recommendedName>
        <fullName evidence="6">RING-type domain-containing protein</fullName>
    </recommendedName>
</protein>
<dbReference type="PANTHER" id="PTHR45969">
    <property type="entry name" value="RING ZINC FINGER PROTEIN-RELATED"/>
    <property type="match status" value="1"/>
</dbReference>
<evidence type="ECO:0000313" key="8">
    <source>
        <dbReference type="Proteomes" id="UP000826271"/>
    </source>
</evidence>
<evidence type="ECO:0000256" key="1">
    <source>
        <dbReference type="ARBA" id="ARBA00022723"/>
    </source>
</evidence>
<evidence type="ECO:0000256" key="4">
    <source>
        <dbReference type="PROSITE-ProRule" id="PRU00175"/>
    </source>
</evidence>
<dbReference type="InterPro" id="IPR013083">
    <property type="entry name" value="Znf_RING/FYVE/PHD"/>
</dbReference>
<dbReference type="Gene3D" id="3.30.40.10">
    <property type="entry name" value="Zinc/RING finger domain, C3HC4 (zinc finger)"/>
    <property type="match status" value="1"/>
</dbReference>
<evidence type="ECO:0000256" key="2">
    <source>
        <dbReference type="ARBA" id="ARBA00022771"/>
    </source>
</evidence>
<dbReference type="SUPFAM" id="SSF57850">
    <property type="entry name" value="RING/U-box"/>
    <property type="match status" value="1"/>
</dbReference>
<evidence type="ECO:0000256" key="3">
    <source>
        <dbReference type="ARBA" id="ARBA00022833"/>
    </source>
</evidence>
<dbReference type="PROSITE" id="PS50089">
    <property type="entry name" value="ZF_RING_2"/>
    <property type="match status" value="1"/>
</dbReference>
<sequence>MGFPVGCPQDIFPKLLILTFSLLGLIRIIILSISNFMGLSEFLETQAHFQDNPAQIHSTSAARIRKLLPVIKLSAVGGGDPPESCAVCLSELVGEEEIRWLSNCKHIFHRSCLDRWMDHDQITCPLCRTPFAPRHLRLPNNASDYSVHGF</sequence>
<keyword evidence="5" id="KW-0812">Transmembrane</keyword>
<dbReference type="GO" id="GO:0008270">
    <property type="term" value="F:zinc ion binding"/>
    <property type="evidence" value="ECO:0007669"/>
    <property type="project" value="UniProtKB-KW"/>
</dbReference>
<dbReference type="EMBL" id="WHWC01000001">
    <property type="protein sequence ID" value="KAG8391859.1"/>
    <property type="molecule type" value="Genomic_DNA"/>
</dbReference>
<keyword evidence="5" id="KW-1133">Transmembrane helix</keyword>
<evidence type="ECO:0000313" key="7">
    <source>
        <dbReference type="EMBL" id="KAG8391859.1"/>
    </source>
</evidence>
<dbReference type="InterPro" id="IPR001841">
    <property type="entry name" value="Znf_RING"/>
</dbReference>
<dbReference type="GO" id="GO:0016567">
    <property type="term" value="P:protein ubiquitination"/>
    <property type="evidence" value="ECO:0007669"/>
    <property type="project" value="TreeGrafter"/>
</dbReference>
<keyword evidence="2 4" id="KW-0863">Zinc-finger</keyword>
<evidence type="ECO:0000256" key="5">
    <source>
        <dbReference type="SAM" id="Phobius"/>
    </source>
</evidence>
<keyword evidence="8" id="KW-1185">Reference proteome</keyword>
<comment type="caution">
    <text evidence="7">The sequence shown here is derived from an EMBL/GenBank/DDBJ whole genome shotgun (WGS) entry which is preliminary data.</text>
</comment>
<dbReference type="GO" id="GO:0061630">
    <property type="term" value="F:ubiquitin protein ligase activity"/>
    <property type="evidence" value="ECO:0007669"/>
    <property type="project" value="TreeGrafter"/>
</dbReference>
<gene>
    <name evidence="7" type="ORF">BUALT_Bualt01G0230800</name>
</gene>
<dbReference type="AlphaFoldDB" id="A0AAV6YAI3"/>
<dbReference type="SMART" id="SM00744">
    <property type="entry name" value="RINGv"/>
    <property type="match status" value="1"/>
</dbReference>
<dbReference type="Pfam" id="PF13639">
    <property type="entry name" value="zf-RING_2"/>
    <property type="match status" value="1"/>
</dbReference>
<proteinExistence type="predicted"/>
<dbReference type="InterPro" id="IPR011016">
    <property type="entry name" value="Znf_RING-CH"/>
</dbReference>
<dbReference type="SMART" id="SM00184">
    <property type="entry name" value="RING"/>
    <property type="match status" value="1"/>
</dbReference>
<keyword evidence="3" id="KW-0862">Zinc</keyword>
<name>A0AAV6YAI3_9LAMI</name>
<organism evidence="7 8">
    <name type="scientific">Buddleja alternifolia</name>
    <dbReference type="NCBI Taxonomy" id="168488"/>
    <lineage>
        <taxon>Eukaryota</taxon>
        <taxon>Viridiplantae</taxon>
        <taxon>Streptophyta</taxon>
        <taxon>Embryophyta</taxon>
        <taxon>Tracheophyta</taxon>
        <taxon>Spermatophyta</taxon>
        <taxon>Magnoliopsida</taxon>
        <taxon>eudicotyledons</taxon>
        <taxon>Gunneridae</taxon>
        <taxon>Pentapetalae</taxon>
        <taxon>asterids</taxon>
        <taxon>lamiids</taxon>
        <taxon>Lamiales</taxon>
        <taxon>Scrophulariaceae</taxon>
        <taxon>Buddlejeae</taxon>
        <taxon>Buddleja</taxon>
    </lineage>
</organism>
<keyword evidence="5" id="KW-0472">Membrane</keyword>
<dbReference type="PANTHER" id="PTHR45969:SF33">
    <property type="entry name" value="RING ZINC FINGER PROTEIN-RELATED"/>
    <property type="match status" value="1"/>
</dbReference>
<dbReference type="Proteomes" id="UP000826271">
    <property type="component" value="Unassembled WGS sequence"/>
</dbReference>
<reference evidence="7" key="1">
    <citation type="submission" date="2019-10" db="EMBL/GenBank/DDBJ databases">
        <authorList>
            <person name="Zhang R."/>
            <person name="Pan Y."/>
            <person name="Wang J."/>
            <person name="Ma R."/>
            <person name="Yu S."/>
        </authorList>
    </citation>
    <scope>NUCLEOTIDE SEQUENCE</scope>
    <source>
        <strain evidence="7">LA-IB0</strain>
        <tissue evidence="7">Leaf</tissue>
    </source>
</reference>
<feature type="transmembrane region" description="Helical" evidence="5">
    <location>
        <begin position="12"/>
        <end position="33"/>
    </location>
</feature>
<keyword evidence="1" id="KW-0479">Metal-binding</keyword>
<accession>A0AAV6YAI3</accession>
<feature type="domain" description="RING-type" evidence="6">
    <location>
        <begin position="85"/>
        <end position="128"/>
    </location>
</feature>